<name>A0AAV2TBY7_CALDB</name>
<dbReference type="Proteomes" id="UP001497525">
    <property type="component" value="Unassembled WGS sequence"/>
</dbReference>
<dbReference type="PANTHER" id="PTHR33327">
    <property type="entry name" value="ENDONUCLEASE"/>
    <property type="match status" value="1"/>
</dbReference>
<dbReference type="PANTHER" id="PTHR33327:SF3">
    <property type="entry name" value="RNA-DIRECTED DNA POLYMERASE"/>
    <property type="match status" value="1"/>
</dbReference>
<dbReference type="InterPro" id="IPR055469">
    <property type="entry name" value="DUF7041"/>
</dbReference>
<gene>
    <name evidence="3" type="ORF">CDAUBV1_LOCUS8841</name>
</gene>
<protein>
    <recommendedName>
        <fullName evidence="2">DUF7041 domain-containing protein</fullName>
    </recommendedName>
</protein>
<comment type="caution">
    <text evidence="3">The sequence shown here is derived from an EMBL/GenBank/DDBJ whole genome shotgun (WGS) entry which is preliminary data.</text>
</comment>
<dbReference type="Pfam" id="PF23055">
    <property type="entry name" value="DUF7041"/>
    <property type="match status" value="1"/>
</dbReference>
<accession>A0AAV2TBY7</accession>
<feature type="domain" description="DUF7041" evidence="2">
    <location>
        <begin position="35"/>
        <end position="114"/>
    </location>
</feature>
<sequence length="326" mass="36558">MSQSKINSGEEDGRQLSAVRLVGRPLTTPLSLPVPSFGDLNVYLWFTIFESQLDCYKIRLDKDKYNELLALLPAEVLMRLRDVIMTQIPLYAASNTRYDVLKAAVSKAFAPSPEAIHRLKLGDKTPSQLLNEMRSLSGPQIVEDALRRLWLQQLPPMTQAIIVANPRLTLDEAASAADNIAQCTAETSIPLVADCRLSPIDIVSQPSHERDRSAPRPILGQEARVPTAPRDDAFDHASMLQALIAEVAAIRSDLQRWQQFRTPTLHQRPRLPNQSQRPPPTPQTSLDEACWYHQQFGDAARRCTPWCTYKKTRKNYPASGGDGRRS</sequence>
<evidence type="ECO:0000259" key="2">
    <source>
        <dbReference type="Pfam" id="PF23055"/>
    </source>
</evidence>
<proteinExistence type="predicted"/>
<evidence type="ECO:0000313" key="3">
    <source>
        <dbReference type="EMBL" id="CAL5134888.1"/>
    </source>
</evidence>
<evidence type="ECO:0000313" key="4">
    <source>
        <dbReference type="Proteomes" id="UP001497525"/>
    </source>
</evidence>
<reference evidence="3" key="1">
    <citation type="submission" date="2024-06" db="EMBL/GenBank/DDBJ databases">
        <authorList>
            <person name="Liu X."/>
            <person name="Lenzi L."/>
            <person name="Haldenby T S."/>
            <person name="Uol C."/>
        </authorList>
    </citation>
    <scope>NUCLEOTIDE SEQUENCE</scope>
</reference>
<feature type="region of interest" description="Disordered" evidence="1">
    <location>
        <begin position="204"/>
        <end position="226"/>
    </location>
</feature>
<evidence type="ECO:0000256" key="1">
    <source>
        <dbReference type="SAM" id="MobiDB-lite"/>
    </source>
</evidence>
<dbReference type="EMBL" id="CAXLJL010000234">
    <property type="protein sequence ID" value="CAL5134888.1"/>
    <property type="molecule type" value="Genomic_DNA"/>
</dbReference>
<dbReference type="AlphaFoldDB" id="A0AAV2TBY7"/>
<feature type="region of interest" description="Disordered" evidence="1">
    <location>
        <begin position="262"/>
        <end position="286"/>
    </location>
</feature>
<organism evidence="3 4">
    <name type="scientific">Calicophoron daubneyi</name>
    <name type="common">Rumen fluke</name>
    <name type="synonym">Paramphistomum daubneyi</name>
    <dbReference type="NCBI Taxonomy" id="300641"/>
    <lineage>
        <taxon>Eukaryota</taxon>
        <taxon>Metazoa</taxon>
        <taxon>Spiralia</taxon>
        <taxon>Lophotrochozoa</taxon>
        <taxon>Platyhelminthes</taxon>
        <taxon>Trematoda</taxon>
        <taxon>Digenea</taxon>
        <taxon>Plagiorchiida</taxon>
        <taxon>Pronocephalata</taxon>
        <taxon>Paramphistomoidea</taxon>
        <taxon>Paramphistomidae</taxon>
        <taxon>Calicophoron</taxon>
    </lineage>
</organism>